<dbReference type="GO" id="GO:0070300">
    <property type="term" value="F:phosphatidic acid binding"/>
    <property type="evidence" value="ECO:0007669"/>
    <property type="project" value="InterPro"/>
</dbReference>
<dbReference type="GeneID" id="107421809"/>
<dbReference type="InterPro" id="IPR038943">
    <property type="entry name" value="PLDrp1-like"/>
</dbReference>
<name>A0A6P6GMN4_ZIZJJ</name>
<organism evidence="2 3">
    <name type="scientific">Ziziphus jujuba</name>
    <name type="common">Chinese jujube</name>
    <name type="synonym">Ziziphus sativa</name>
    <dbReference type="NCBI Taxonomy" id="326968"/>
    <lineage>
        <taxon>Eukaryota</taxon>
        <taxon>Viridiplantae</taxon>
        <taxon>Streptophyta</taxon>
        <taxon>Embryophyta</taxon>
        <taxon>Tracheophyta</taxon>
        <taxon>Spermatophyta</taxon>
        <taxon>Magnoliopsida</taxon>
        <taxon>eudicotyledons</taxon>
        <taxon>Gunneridae</taxon>
        <taxon>Pentapetalae</taxon>
        <taxon>rosids</taxon>
        <taxon>fabids</taxon>
        <taxon>Rosales</taxon>
        <taxon>Rhamnaceae</taxon>
        <taxon>Paliureae</taxon>
        <taxon>Ziziphus</taxon>
    </lineage>
</organism>
<dbReference type="PANTHER" id="PTHR33971">
    <property type="entry name" value="OS06G0232000 PROTEIN"/>
    <property type="match status" value="1"/>
</dbReference>
<proteinExistence type="predicted"/>
<accession>A0A6P6GMN4</accession>
<feature type="compositionally biased region" description="Polar residues" evidence="1">
    <location>
        <begin position="200"/>
        <end position="214"/>
    </location>
</feature>
<feature type="compositionally biased region" description="Polar residues" evidence="1">
    <location>
        <begin position="222"/>
        <end position="240"/>
    </location>
</feature>
<gene>
    <name evidence="3 4" type="primary">LOC107421809</name>
</gene>
<dbReference type="AlphaFoldDB" id="A0A6P6GMN4"/>
<evidence type="ECO:0000313" key="4">
    <source>
        <dbReference type="RefSeq" id="XP_048323303.2"/>
    </source>
</evidence>
<protein>
    <submittedName>
        <fullName evidence="3 4">Uncharacterized protein At5g39570</fullName>
    </submittedName>
</protein>
<evidence type="ECO:0000256" key="1">
    <source>
        <dbReference type="SAM" id="MobiDB-lite"/>
    </source>
</evidence>
<reference evidence="2 3" key="1">
    <citation type="submission" date="2025-05" db="UniProtKB">
        <authorList>
            <consortium name="RefSeq"/>
        </authorList>
    </citation>
    <scope>NUCLEOTIDE SEQUENCE [LARGE SCALE GENOMIC DNA]</scope>
    <source>
        <tissue evidence="3 4">Seedling</tissue>
    </source>
</reference>
<dbReference type="GO" id="GO:0004674">
    <property type="term" value="F:protein serine/threonine kinase activity"/>
    <property type="evidence" value="ECO:0007669"/>
    <property type="project" value="TreeGrafter"/>
</dbReference>
<dbReference type="FunCoup" id="A0A6P6GMN4">
    <property type="interactions" value="286"/>
</dbReference>
<keyword evidence="2" id="KW-1185">Reference proteome</keyword>
<evidence type="ECO:0000313" key="2">
    <source>
        <dbReference type="Proteomes" id="UP001652623"/>
    </source>
</evidence>
<feature type="region of interest" description="Disordered" evidence="1">
    <location>
        <begin position="122"/>
        <end position="240"/>
    </location>
</feature>
<dbReference type="RefSeq" id="XP_024935367.3">
    <property type="nucleotide sequence ID" value="XM_025079599.3"/>
</dbReference>
<dbReference type="KEGG" id="zju:107421809"/>
<evidence type="ECO:0000313" key="3">
    <source>
        <dbReference type="RefSeq" id="XP_024935367.3"/>
    </source>
</evidence>
<sequence length="339" mass="38977">MAYYISSYDENDLSEYYQTPYASAYDSLMPQGSVPYSSYEPGFHNLFDYNPTPYYRAYDSMPSWSTISYSTTTHAEPKSILYDPNFYGATFDYPQTRFVVSHSVTDYNVPEFDEYDPIPYDGGYDMEQTYGKPLPPSEKTCYPRSTPEKNAQSFDGVTDVSPKSFDEKEQVDEQAEKPHTGSNTIQADEEEQHYHENGHDSNQGKPFQGEQNVDTGDKYQPWSGQGSTNENGNNYGYDKQASQYPSGSGLEAWDLCESIFGYWPCLSRYAKNANACCPHFPHEGCHGDQWKGTADYLFGSSYPYSERRDGEVNYGEPVYSYERHYQEKPLYRQVEYEED</sequence>
<dbReference type="PANTHER" id="PTHR33971:SF3">
    <property type="entry name" value="UBIQUITIN CARBOXYL-TERMINAL HYDROLASE 36"/>
    <property type="match status" value="1"/>
</dbReference>
<dbReference type="RefSeq" id="XP_048323303.2">
    <property type="nucleotide sequence ID" value="XM_048467346.2"/>
</dbReference>
<dbReference type="InParanoid" id="A0A6P6GMN4"/>
<dbReference type="Proteomes" id="UP001652623">
    <property type="component" value="Chromosome 1"/>
</dbReference>